<dbReference type="AlphaFoldDB" id="A0A224Y403"/>
<feature type="chain" id="PRO_5012556151" evidence="1">
    <location>
        <begin position="30"/>
        <end position="84"/>
    </location>
</feature>
<reference evidence="2" key="1">
    <citation type="journal article" date="2018" name="PLoS Negl. Trop. Dis.">
        <title>An insight into the salivary gland and fat body transcriptome of Panstrongylus lignarius (Hemiptera: Heteroptera), the main vector of Chagas disease in Peru.</title>
        <authorList>
            <person name="Nevoa J.C."/>
            <person name="Mendes M.T."/>
            <person name="da Silva M.V."/>
            <person name="Soares S.C."/>
            <person name="Oliveira C.J.F."/>
            <person name="Ribeiro J.M.C."/>
        </authorList>
    </citation>
    <scope>NUCLEOTIDE SEQUENCE</scope>
</reference>
<protein>
    <submittedName>
        <fullName evidence="2">Putative secreted protein</fullName>
    </submittedName>
</protein>
<proteinExistence type="predicted"/>
<accession>A0A224Y403</accession>
<dbReference type="EMBL" id="GFTR01001013">
    <property type="protein sequence ID" value="JAW15413.1"/>
    <property type="molecule type" value="Transcribed_RNA"/>
</dbReference>
<evidence type="ECO:0000256" key="1">
    <source>
        <dbReference type="SAM" id="SignalP"/>
    </source>
</evidence>
<name>A0A224Y403_9HEMI</name>
<sequence>MFSIKGSNPMTLIGSLYCAIAFITPTTTAAPTHCPLNSAIPSHFFKHIPPESNVTPIPARTIGLSSGAPPQYAISTKYGGSQDP</sequence>
<evidence type="ECO:0000313" key="2">
    <source>
        <dbReference type="EMBL" id="JAW15413.1"/>
    </source>
</evidence>
<keyword evidence="1" id="KW-0732">Signal</keyword>
<organism evidence="2">
    <name type="scientific">Panstrongylus lignarius</name>
    <dbReference type="NCBI Taxonomy" id="156445"/>
    <lineage>
        <taxon>Eukaryota</taxon>
        <taxon>Metazoa</taxon>
        <taxon>Ecdysozoa</taxon>
        <taxon>Arthropoda</taxon>
        <taxon>Hexapoda</taxon>
        <taxon>Insecta</taxon>
        <taxon>Pterygota</taxon>
        <taxon>Neoptera</taxon>
        <taxon>Paraneoptera</taxon>
        <taxon>Hemiptera</taxon>
        <taxon>Heteroptera</taxon>
        <taxon>Panheteroptera</taxon>
        <taxon>Cimicomorpha</taxon>
        <taxon>Reduviidae</taxon>
        <taxon>Triatominae</taxon>
        <taxon>Panstrongylus</taxon>
    </lineage>
</organism>
<feature type="signal peptide" evidence="1">
    <location>
        <begin position="1"/>
        <end position="29"/>
    </location>
</feature>